<dbReference type="AlphaFoldDB" id="A0AAV5ULM9"/>
<accession>A0AAV5ULM9</accession>
<dbReference type="InterPro" id="IPR032914">
    <property type="entry name" value="Vam6/VPS39/TRAP1"/>
</dbReference>
<sequence>MDSQDVSLFQLSREAKLGDILVPFEYVLSVTTRASTLYALTSNGRILTLDEEFKVTGEAKLPPQKKQSSDHARIDYVDISGVLVVLFNNTLYFFQIEERSAQVVRILLSIGEQCREKVVWKWRADSQVSALSFDGSVVCLTTQSGCFVFPFESSAQSDPILAFPIDRSVLPLNAPPPSICHLNQGGFVVAGCMPDMALFVDGSGSAARPPLIWNHEHPRSLVKTEGSLVVIGETKLFVFDNSATGRMRQELALPAHPCASGLLGDAVVIFTRATDADVFCVRQLSWAQKANELLETGQLESALYVVCNNVVKSDEDLITYRQVHVRLGFEKISKREEEEAIRLLMEGQLTPFDVNTHFAAIFDKVESPSDRISDVILVERIISRVLDEEWSLEQARDWATLLTIARVRLCESPIDLVDVLETSEDYDDHAVTDYCEGRKV</sequence>
<feature type="non-terminal residue" evidence="1">
    <location>
        <position position="440"/>
    </location>
</feature>
<comment type="caution">
    <text evidence="1">The sequence shown here is derived from an EMBL/GenBank/DDBJ whole genome shotgun (WGS) entry which is preliminary data.</text>
</comment>
<reference evidence="1" key="1">
    <citation type="submission" date="2023-10" db="EMBL/GenBank/DDBJ databases">
        <title>Genome assembly of Pristionchus species.</title>
        <authorList>
            <person name="Yoshida K."/>
            <person name="Sommer R.J."/>
        </authorList>
    </citation>
    <scope>NUCLEOTIDE SEQUENCE</scope>
    <source>
        <strain evidence="1">RS0144</strain>
    </source>
</reference>
<protein>
    <submittedName>
        <fullName evidence="1">Uncharacterized protein</fullName>
    </submittedName>
</protein>
<evidence type="ECO:0000313" key="2">
    <source>
        <dbReference type="Proteomes" id="UP001432027"/>
    </source>
</evidence>
<dbReference type="Proteomes" id="UP001432027">
    <property type="component" value="Unassembled WGS sequence"/>
</dbReference>
<dbReference type="PANTHER" id="PTHR12894">
    <property type="entry name" value="CNH DOMAIN CONTAINING"/>
    <property type="match status" value="1"/>
</dbReference>
<dbReference type="GO" id="GO:0005737">
    <property type="term" value="C:cytoplasm"/>
    <property type="evidence" value="ECO:0007669"/>
    <property type="project" value="TreeGrafter"/>
</dbReference>
<gene>
    <name evidence="1" type="ORF">PENTCL1PPCAC_29279</name>
</gene>
<dbReference type="GO" id="GO:0006914">
    <property type="term" value="P:autophagy"/>
    <property type="evidence" value="ECO:0007669"/>
    <property type="project" value="TreeGrafter"/>
</dbReference>
<dbReference type="GO" id="GO:0016020">
    <property type="term" value="C:membrane"/>
    <property type="evidence" value="ECO:0007669"/>
    <property type="project" value="TreeGrafter"/>
</dbReference>
<organism evidence="1 2">
    <name type="scientific">Pristionchus entomophagus</name>
    <dbReference type="NCBI Taxonomy" id="358040"/>
    <lineage>
        <taxon>Eukaryota</taxon>
        <taxon>Metazoa</taxon>
        <taxon>Ecdysozoa</taxon>
        <taxon>Nematoda</taxon>
        <taxon>Chromadorea</taxon>
        <taxon>Rhabditida</taxon>
        <taxon>Rhabditina</taxon>
        <taxon>Diplogasteromorpha</taxon>
        <taxon>Diplogasteroidea</taxon>
        <taxon>Neodiplogasteridae</taxon>
        <taxon>Pristionchus</taxon>
    </lineage>
</organism>
<dbReference type="PANTHER" id="PTHR12894:SF27">
    <property type="entry name" value="TRANSFORMING GROWTH FACTOR-BETA RECEPTOR-ASSOCIATED PROTEIN 1"/>
    <property type="match status" value="1"/>
</dbReference>
<proteinExistence type="predicted"/>
<evidence type="ECO:0000313" key="1">
    <source>
        <dbReference type="EMBL" id="GMT07105.1"/>
    </source>
</evidence>
<keyword evidence="2" id="KW-1185">Reference proteome</keyword>
<name>A0AAV5ULM9_9BILA</name>
<dbReference type="GO" id="GO:0034058">
    <property type="term" value="P:endosomal vesicle fusion"/>
    <property type="evidence" value="ECO:0007669"/>
    <property type="project" value="TreeGrafter"/>
</dbReference>
<dbReference type="EMBL" id="BTSX01000006">
    <property type="protein sequence ID" value="GMT07105.1"/>
    <property type="molecule type" value="Genomic_DNA"/>
</dbReference>